<organism evidence="2 3">
    <name type="scientific">Setomelanomma holmii</name>
    <dbReference type="NCBI Taxonomy" id="210430"/>
    <lineage>
        <taxon>Eukaryota</taxon>
        <taxon>Fungi</taxon>
        <taxon>Dikarya</taxon>
        <taxon>Ascomycota</taxon>
        <taxon>Pezizomycotina</taxon>
        <taxon>Dothideomycetes</taxon>
        <taxon>Pleosporomycetidae</taxon>
        <taxon>Pleosporales</taxon>
        <taxon>Pleosporineae</taxon>
        <taxon>Phaeosphaeriaceae</taxon>
        <taxon>Setomelanomma</taxon>
    </lineage>
</organism>
<dbReference type="AlphaFoldDB" id="A0A9P4HEA5"/>
<feature type="non-terminal residue" evidence="2">
    <location>
        <position position="1"/>
    </location>
</feature>
<dbReference type="OrthoDB" id="2157530at2759"/>
<sequence>ALSYTWGDQDDPDTMELNGHLVPIGRNPAAALRHLRIQDIWVCLWVDALCIDQQDDVEKSLQVQRMPIIYEATSFVVIWLGTGFDGVQEAFSWLQDRSNFIAPPRLSVAEALTKLLTLPWWRRGWVIQELTVCQEAVV</sequence>
<feature type="domain" description="Heterokaryon incompatibility" evidence="1">
    <location>
        <begin position="1"/>
        <end position="129"/>
    </location>
</feature>
<evidence type="ECO:0000313" key="3">
    <source>
        <dbReference type="Proteomes" id="UP000799777"/>
    </source>
</evidence>
<dbReference type="EMBL" id="ML978180">
    <property type="protein sequence ID" value="KAF2031476.1"/>
    <property type="molecule type" value="Genomic_DNA"/>
</dbReference>
<dbReference type="PANTHER" id="PTHR24148:SF73">
    <property type="entry name" value="HET DOMAIN PROTEIN (AFU_ORTHOLOGUE AFUA_8G01020)"/>
    <property type="match status" value="1"/>
</dbReference>
<protein>
    <submittedName>
        <fullName evidence="2">Heterokaryon incompatibility</fullName>
    </submittedName>
</protein>
<proteinExistence type="predicted"/>
<feature type="non-terminal residue" evidence="2">
    <location>
        <position position="138"/>
    </location>
</feature>
<comment type="caution">
    <text evidence="2">The sequence shown here is derived from an EMBL/GenBank/DDBJ whole genome shotgun (WGS) entry which is preliminary data.</text>
</comment>
<evidence type="ECO:0000259" key="1">
    <source>
        <dbReference type="Pfam" id="PF06985"/>
    </source>
</evidence>
<dbReference type="PANTHER" id="PTHR24148">
    <property type="entry name" value="ANKYRIN REPEAT DOMAIN-CONTAINING PROTEIN 39 HOMOLOG-RELATED"/>
    <property type="match status" value="1"/>
</dbReference>
<keyword evidence="3" id="KW-1185">Reference proteome</keyword>
<dbReference type="Proteomes" id="UP000799777">
    <property type="component" value="Unassembled WGS sequence"/>
</dbReference>
<gene>
    <name evidence="2" type="ORF">EK21DRAFT_19495</name>
</gene>
<dbReference type="InterPro" id="IPR010730">
    <property type="entry name" value="HET"/>
</dbReference>
<reference evidence="2" key="1">
    <citation type="journal article" date="2020" name="Stud. Mycol.">
        <title>101 Dothideomycetes genomes: a test case for predicting lifestyles and emergence of pathogens.</title>
        <authorList>
            <person name="Haridas S."/>
            <person name="Albert R."/>
            <person name="Binder M."/>
            <person name="Bloem J."/>
            <person name="Labutti K."/>
            <person name="Salamov A."/>
            <person name="Andreopoulos B."/>
            <person name="Baker S."/>
            <person name="Barry K."/>
            <person name="Bills G."/>
            <person name="Bluhm B."/>
            <person name="Cannon C."/>
            <person name="Castanera R."/>
            <person name="Culley D."/>
            <person name="Daum C."/>
            <person name="Ezra D."/>
            <person name="Gonzalez J."/>
            <person name="Henrissat B."/>
            <person name="Kuo A."/>
            <person name="Liang C."/>
            <person name="Lipzen A."/>
            <person name="Lutzoni F."/>
            <person name="Magnuson J."/>
            <person name="Mondo S."/>
            <person name="Nolan M."/>
            <person name="Ohm R."/>
            <person name="Pangilinan J."/>
            <person name="Park H.-J."/>
            <person name="Ramirez L."/>
            <person name="Alfaro M."/>
            <person name="Sun H."/>
            <person name="Tritt A."/>
            <person name="Yoshinaga Y."/>
            <person name="Zwiers L.-H."/>
            <person name="Turgeon B."/>
            <person name="Goodwin S."/>
            <person name="Spatafora J."/>
            <person name="Crous P."/>
            <person name="Grigoriev I."/>
        </authorList>
    </citation>
    <scope>NUCLEOTIDE SEQUENCE</scope>
    <source>
        <strain evidence="2">CBS 110217</strain>
    </source>
</reference>
<evidence type="ECO:0000313" key="2">
    <source>
        <dbReference type="EMBL" id="KAF2031476.1"/>
    </source>
</evidence>
<dbReference type="Pfam" id="PF06985">
    <property type="entry name" value="HET"/>
    <property type="match status" value="1"/>
</dbReference>
<name>A0A9P4HEA5_9PLEO</name>
<accession>A0A9P4HEA5</accession>
<dbReference type="InterPro" id="IPR052895">
    <property type="entry name" value="HetReg/Transcr_Mod"/>
</dbReference>